<proteinExistence type="predicted"/>
<dbReference type="Gene3D" id="3.40.50.1000">
    <property type="entry name" value="HAD superfamily/HAD-like"/>
    <property type="match status" value="1"/>
</dbReference>
<dbReference type="SFLD" id="SFLDS00003">
    <property type="entry name" value="Haloacid_Dehalogenase"/>
    <property type="match status" value="1"/>
</dbReference>
<dbReference type="InterPro" id="IPR023214">
    <property type="entry name" value="HAD_sf"/>
</dbReference>
<dbReference type="Pfam" id="PF12710">
    <property type="entry name" value="HAD"/>
    <property type="match status" value="1"/>
</dbReference>
<sequence>MTPGSTSRGELDDHGKILLLWDIDRTLIYVGEVDRAVYREAFQEVVGRPAVRFPARGTGVTMPRAIRGLLLDNGLSDGETQRLLPRMLELVPERLAAHEDDVRRDGVLLPGALEAAAAVAADGRFVATVVTGNLEANARLKLRAFGLDRYIDPDLGGYASDDEHRPALVAVAQKRAAARRGGRFTRANTVIVGDSLEDVRTGIEGGARVIGVAGGRTSASALREAGADVVLADLTDVNRLMKAIVSLRS</sequence>
<accession>A0ABN2N1F9</accession>
<dbReference type="Proteomes" id="UP001501094">
    <property type="component" value="Unassembled WGS sequence"/>
</dbReference>
<organism evidence="1 2">
    <name type="scientific">Myceligenerans crystallogenes</name>
    <dbReference type="NCBI Taxonomy" id="316335"/>
    <lineage>
        <taxon>Bacteria</taxon>
        <taxon>Bacillati</taxon>
        <taxon>Actinomycetota</taxon>
        <taxon>Actinomycetes</taxon>
        <taxon>Micrococcales</taxon>
        <taxon>Promicromonosporaceae</taxon>
        <taxon>Myceligenerans</taxon>
    </lineage>
</organism>
<dbReference type="EMBL" id="BAAANL010000001">
    <property type="protein sequence ID" value="GAA1848398.1"/>
    <property type="molecule type" value="Genomic_DNA"/>
</dbReference>
<dbReference type="PANTHER" id="PTHR43434">
    <property type="entry name" value="PHOSPHOGLYCOLATE PHOSPHATASE"/>
    <property type="match status" value="1"/>
</dbReference>
<keyword evidence="2" id="KW-1185">Reference proteome</keyword>
<gene>
    <name evidence="1" type="ORF">GCM10009751_00620</name>
</gene>
<dbReference type="InterPro" id="IPR036412">
    <property type="entry name" value="HAD-like_sf"/>
</dbReference>
<dbReference type="SUPFAM" id="SSF56784">
    <property type="entry name" value="HAD-like"/>
    <property type="match status" value="1"/>
</dbReference>
<protein>
    <submittedName>
        <fullName evidence="1">Haloacid dehalogenase-like hydrolase</fullName>
    </submittedName>
</protein>
<evidence type="ECO:0000313" key="2">
    <source>
        <dbReference type="Proteomes" id="UP001501094"/>
    </source>
</evidence>
<dbReference type="InterPro" id="IPR050155">
    <property type="entry name" value="HAD-like_hydrolase_sf"/>
</dbReference>
<dbReference type="PANTHER" id="PTHR43434:SF1">
    <property type="entry name" value="PHOSPHOGLYCOLATE PHOSPHATASE"/>
    <property type="match status" value="1"/>
</dbReference>
<dbReference type="SFLD" id="SFLDG01129">
    <property type="entry name" value="C1.5:_HAD__Beta-PGM__Phosphata"/>
    <property type="match status" value="1"/>
</dbReference>
<dbReference type="Gene3D" id="1.10.150.240">
    <property type="entry name" value="Putative phosphatase, domain 2"/>
    <property type="match status" value="1"/>
</dbReference>
<dbReference type="RefSeq" id="WP_344098669.1">
    <property type="nucleotide sequence ID" value="NZ_BAAANL010000001.1"/>
</dbReference>
<comment type="caution">
    <text evidence="1">The sequence shown here is derived from an EMBL/GenBank/DDBJ whole genome shotgun (WGS) entry which is preliminary data.</text>
</comment>
<name>A0ABN2N1F9_9MICO</name>
<evidence type="ECO:0000313" key="1">
    <source>
        <dbReference type="EMBL" id="GAA1848398.1"/>
    </source>
</evidence>
<reference evidence="1 2" key="1">
    <citation type="journal article" date="2019" name="Int. J. Syst. Evol. Microbiol.">
        <title>The Global Catalogue of Microorganisms (GCM) 10K type strain sequencing project: providing services to taxonomists for standard genome sequencing and annotation.</title>
        <authorList>
            <consortium name="The Broad Institute Genomics Platform"/>
            <consortium name="The Broad Institute Genome Sequencing Center for Infectious Disease"/>
            <person name="Wu L."/>
            <person name="Ma J."/>
        </authorList>
    </citation>
    <scope>NUCLEOTIDE SEQUENCE [LARGE SCALE GENOMIC DNA]</scope>
    <source>
        <strain evidence="1 2">JCM 14326</strain>
    </source>
</reference>
<dbReference type="InterPro" id="IPR023198">
    <property type="entry name" value="PGP-like_dom2"/>
</dbReference>